<evidence type="ECO:0008006" key="3">
    <source>
        <dbReference type="Google" id="ProtNLM"/>
    </source>
</evidence>
<sequence>MSPSFQTILAALQRHGVEFAVVGGVAAVLHGAPVTTFDLDTLVRVDEKNADRLLAAFDEINARYRGHAPPLKPVREDILAGKHLLLMTDAGPLDVLGFIGRDDRYEDLCTRFETVRLEGVDFSILGLDELIRQKRAMGREKDLIALRLLEAVKREREGE</sequence>
<reference evidence="1" key="1">
    <citation type="submission" date="2022-04" db="EMBL/GenBank/DDBJ databases">
        <title>Lysobacter sp. CAU 1642 isolated from sea sand.</title>
        <authorList>
            <person name="Kim W."/>
        </authorList>
    </citation>
    <scope>NUCLEOTIDE SEQUENCE</scope>
    <source>
        <strain evidence="1">CAU 1642</strain>
    </source>
</reference>
<evidence type="ECO:0000313" key="1">
    <source>
        <dbReference type="EMBL" id="MCK7592927.1"/>
    </source>
</evidence>
<organism evidence="1 2">
    <name type="scientific">Pseudomarimonas salicorniae</name>
    <dbReference type="NCBI Taxonomy" id="2933270"/>
    <lineage>
        <taxon>Bacteria</taxon>
        <taxon>Pseudomonadati</taxon>
        <taxon>Pseudomonadota</taxon>
        <taxon>Gammaproteobacteria</taxon>
        <taxon>Lysobacterales</taxon>
        <taxon>Lysobacteraceae</taxon>
        <taxon>Pseudomarimonas</taxon>
    </lineage>
</organism>
<dbReference type="SUPFAM" id="SSF81301">
    <property type="entry name" value="Nucleotidyltransferase"/>
    <property type="match status" value="1"/>
</dbReference>
<keyword evidence="2" id="KW-1185">Reference proteome</keyword>
<protein>
    <recommendedName>
        <fullName evidence="3">Nucleotidyltransferase</fullName>
    </recommendedName>
</protein>
<dbReference type="InterPro" id="IPR043519">
    <property type="entry name" value="NT_sf"/>
</dbReference>
<name>A0ABT0GEF5_9GAMM</name>
<evidence type="ECO:0000313" key="2">
    <source>
        <dbReference type="Proteomes" id="UP001431449"/>
    </source>
</evidence>
<dbReference type="RefSeq" id="WP_248205647.1">
    <property type="nucleotide sequence ID" value="NZ_JALNMH010000003.1"/>
</dbReference>
<accession>A0ABT0GEF5</accession>
<dbReference type="Gene3D" id="3.30.460.40">
    <property type="match status" value="1"/>
</dbReference>
<comment type="caution">
    <text evidence="1">The sequence shown here is derived from an EMBL/GenBank/DDBJ whole genome shotgun (WGS) entry which is preliminary data.</text>
</comment>
<gene>
    <name evidence="1" type="ORF">M0G41_04495</name>
</gene>
<dbReference type="Proteomes" id="UP001431449">
    <property type="component" value="Unassembled WGS sequence"/>
</dbReference>
<dbReference type="EMBL" id="JALNMH010000003">
    <property type="protein sequence ID" value="MCK7592927.1"/>
    <property type="molecule type" value="Genomic_DNA"/>
</dbReference>
<proteinExistence type="predicted"/>